<dbReference type="STRING" id="37992.A0A4Z0YPC7"/>
<keyword evidence="2 5" id="KW-0812">Transmembrane</keyword>
<comment type="caution">
    <text evidence="7">The sequence shown here is derived from an EMBL/GenBank/DDBJ whole genome shotgun (WGS) entry which is preliminary data.</text>
</comment>
<dbReference type="Pfam" id="PF10277">
    <property type="entry name" value="Frag1"/>
    <property type="match status" value="1"/>
</dbReference>
<dbReference type="PANTHER" id="PTHR21324:SF2">
    <property type="entry name" value="EG:22E5.9 PROTEIN"/>
    <property type="match status" value="1"/>
</dbReference>
<protein>
    <recommendedName>
        <fullName evidence="6">CWH43-like N-terminal domain-containing protein</fullName>
    </recommendedName>
</protein>
<evidence type="ECO:0000256" key="4">
    <source>
        <dbReference type="ARBA" id="ARBA00023136"/>
    </source>
</evidence>
<dbReference type="GO" id="GO:0005886">
    <property type="term" value="C:plasma membrane"/>
    <property type="evidence" value="ECO:0007669"/>
    <property type="project" value="TreeGrafter"/>
</dbReference>
<feature type="transmembrane region" description="Helical" evidence="5">
    <location>
        <begin position="98"/>
        <end position="120"/>
    </location>
</feature>
<keyword evidence="8" id="KW-1185">Reference proteome</keyword>
<dbReference type="GO" id="GO:0012505">
    <property type="term" value="C:endomembrane system"/>
    <property type="evidence" value="ECO:0007669"/>
    <property type="project" value="UniProtKB-SubCell"/>
</dbReference>
<proteinExistence type="predicted"/>
<dbReference type="PANTHER" id="PTHR21324">
    <property type="entry name" value="FASTING-INDUCIBLE INTEGRAL MEMBRANE PROTEIN TM6P1-RELATED"/>
    <property type="match status" value="1"/>
</dbReference>
<dbReference type="InterPro" id="IPR019402">
    <property type="entry name" value="CWH43_N"/>
</dbReference>
<reference evidence="7 8" key="1">
    <citation type="submission" date="2019-03" db="EMBL/GenBank/DDBJ databases">
        <title>Draft genome sequence of Xylaria hypoxylon DSM 108379, a ubiquitous saprotrophic-parasitic fungi on hardwood.</title>
        <authorList>
            <person name="Buettner E."/>
            <person name="Leonhardt S."/>
            <person name="Gebauer A.M."/>
            <person name="Liers C."/>
            <person name="Hofrichter M."/>
            <person name="Kellner H."/>
        </authorList>
    </citation>
    <scope>NUCLEOTIDE SEQUENCE [LARGE SCALE GENOMIC DNA]</scope>
    <source>
        <strain evidence="7 8">DSM 108379</strain>
    </source>
</reference>
<accession>A0A4Z0YPC7</accession>
<keyword evidence="3 5" id="KW-1133">Transmembrane helix</keyword>
<feature type="transmembrane region" description="Helical" evidence="5">
    <location>
        <begin position="7"/>
        <end position="30"/>
    </location>
</feature>
<evidence type="ECO:0000313" key="8">
    <source>
        <dbReference type="Proteomes" id="UP000297716"/>
    </source>
</evidence>
<evidence type="ECO:0000256" key="2">
    <source>
        <dbReference type="ARBA" id="ARBA00022692"/>
    </source>
</evidence>
<keyword evidence="4 5" id="KW-0472">Membrane</keyword>
<dbReference type="AlphaFoldDB" id="A0A4Z0YPC7"/>
<dbReference type="Proteomes" id="UP000297716">
    <property type="component" value="Unassembled WGS sequence"/>
</dbReference>
<evidence type="ECO:0000259" key="6">
    <source>
        <dbReference type="Pfam" id="PF10277"/>
    </source>
</evidence>
<feature type="transmembrane region" description="Helical" evidence="5">
    <location>
        <begin position="164"/>
        <end position="187"/>
    </location>
</feature>
<evidence type="ECO:0000313" key="7">
    <source>
        <dbReference type="EMBL" id="TGJ86169.1"/>
    </source>
</evidence>
<sequence>MRFVSYWIFPIISGLVWLGTLLGLFLHWVIDTHERRYSSMDEKQSIAYISDVGASDLKPLFVAGCIITTIFLDASFISDRLLRHKGRLVPNTTLGEKILSGLSIFFAIVGTVGLTFLSGFDTVHYPFAHNVFLSLFILGYLVSAIFLCWEFWRLGKSYRQHRVLRLSFWVKLIFVIVEVGLAVGFGVSSRLHNYDNAAIFEWVVSLIFSFYIFSFIIDLWPAVATRNGGRYDLRPMNTNDIEEAIRRGSYADAAAVALPRSTHDSQRTLTNGGPHPTVIPAAAAASNHHKSRRTADNF</sequence>
<feature type="transmembrane region" description="Helical" evidence="5">
    <location>
        <begin position="132"/>
        <end position="152"/>
    </location>
</feature>
<comment type="subcellular location">
    <subcellularLocation>
        <location evidence="1">Endomembrane system</location>
        <topology evidence="1">Multi-pass membrane protein</topology>
    </subcellularLocation>
</comment>
<feature type="transmembrane region" description="Helical" evidence="5">
    <location>
        <begin position="60"/>
        <end position="77"/>
    </location>
</feature>
<dbReference type="OrthoDB" id="10032492at2759"/>
<evidence type="ECO:0000256" key="1">
    <source>
        <dbReference type="ARBA" id="ARBA00004127"/>
    </source>
</evidence>
<evidence type="ECO:0000256" key="5">
    <source>
        <dbReference type="SAM" id="Phobius"/>
    </source>
</evidence>
<name>A0A4Z0YPC7_9PEZI</name>
<evidence type="ECO:0000256" key="3">
    <source>
        <dbReference type="ARBA" id="ARBA00022989"/>
    </source>
</evidence>
<dbReference type="EMBL" id="SKBN01000032">
    <property type="protein sequence ID" value="TGJ86169.1"/>
    <property type="molecule type" value="Genomic_DNA"/>
</dbReference>
<feature type="transmembrane region" description="Helical" evidence="5">
    <location>
        <begin position="199"/>
        <end position="220"/>
    </location>
</feature>
<feature type="domain" description="CWH43-like N-terminal" evidence="6">
    <location>
        <begin position="6"/>
        <end position="221"/>
    </location>
</feature>
<gene>
    <name evidence="7" type="ORF">E0Z10_g2585</name>
</gene>
<dbReference type="InterPro" id="IPR050911">
    <property type="entry name" value="DRAM/TMEM150_Autophagy_Mod"/>
</dbReference>
<organism evidence="7 8">
    <name type="scientific">Xylaria hypoxylon</name>
    <dbReference type="NCBI Taxonomy" id="37992"/>
    <lineage>
        <taxon>Eukaryota</taxon>
        <taxon>Fungi</taxon>
        <taxon>Dikarya</taxon>
        <taxon>Ascomycota</taxon>
        <taxon>Pezizomycotina</taxon>
        <taxon>Sordariomycetes</taxon>
        <taxon>Xylariomycetidae</taxon>
        <taxon>Xylariales</taxon>
        <taxon>Xylariaceae</taxon>
        <taxon>Xylaria</taxon>
    </lineage>
</organism>